<dbReference type="AlphaFoldDB" id="A0AA38XLG2"/>
<protein>
    <submittedName>
        <fullName evidence="2">Uncharacterized protein</fullName>
    </submittedName>
</protein>
<organism evidence="2 3">
    <name type="scientific">Cladophialophora chaetospira</name>
    <dbReference type="NCBI Taxonomy" id="386627"/>
    <lineage>
        <taxon>Eukaryota</taxon>
        <taxon>Fungi</taxon>
        <taxon>Dikarya</taxon>
        <taxon>Ascomycota</taxon>
        <taxon>Pezizomycotina</taxon>
        <taxon>Eurotiomycetes</taxon>
        <taxon>Chaetothyriomycetidae</taxon>
        <taxon>Chaetothyriales</taxon>
        <taxon>Herpotrichiellaceae</taxon>
        <taxon>Cladophialophora</taxon>
    </lineage>
</organism>
<feature type="region of interest" description="Disordered" evidence="1">
    <location>
        <begin position="142"/>
        <end position="216"/>
    </location>
</feature>
<feature type="region of interest" description="Disordered" evidence="1">
    <location>
        <begin position="78"/>
        <end position="116"/>
    </location>
</feature>
<dbReference type="InterPro" id="IPR024526">
    <property type="entry name" value="DUF3807"/>
</dbReference>
<evidence type="ECO:0000313" key="3">
    <source>
        <dbReference type="Proteomes" id="UP001172673"/>
    </source>
</evidence>
<dbReference type="EMBL" id="JAPDRK010000002">
    <property type="protein sequence ID" value="KAJ9615662.1"/>
    <property type="molecule type" value="Genomic_DNA"/>
</dbReference>
<evidence type="ECO:0000313" key="2">
    <source>
        <dbReference type="EMBL" id="KAJ9615662.1"/>
    </source>
</evidence>
<accession>A0AA38XLG2</accession>
<evidence type="ECO:0000256" key="1">
    <source>
        <dbReference type="SAM" id="MobiDB-lite"/>
    </source>
</evidence>
<gene>
    <name evidence="2" type="ORF">H2200_001738</name>
</gene>
<dbReference type="Proteomes" id="UP001172673">
    <property type="component" value="Unassembled WGS sequence"/>
</dbReference>
<feature type="compositionally biased region" description="Basic and acidic residues" evidence="1">
    <location>
        <begin position="142"/>
        <end position="159"/>
    </location>
</feature>
<sequence>MAPEPHPGLAILAVSSARKFQPLTLDYTSCRRIAPVQPLVDLHGHRHRSGSGFYQELDSSIMIQREHIAQLMAFHAAHFPGQPTPKPTTTQQLSVGETETGQPAVNSDDDLGHYEDGAKRTLTDTQIKLFRHSEIQRLLSERRAAAEKASKQKSSKGDDISSQGPREARKRRFYDEPSTDRSNVDLLSYDDPQENPSTSSPAKKFLWPILGKQPTP</sequence>
<name>A0AA38XLG2_9EURO</name>
<keyword evidence="3" id="KW-1185">Reference proteome</keyword>
<feature type="compositionally biased region" description="Basic and acidic residues" evidence="1">
    <location>
        <begin position="173"/>
        <end position="183"/>
    </location>
</feature>
<feature type="compositionally biased region" description="Polar residues" evidence="1">
    <location>
        <begin position="93"/>
        <end position="105"/>
    </location>
</feature>
<dbReference type="PANTHER" id="PTHR40642:SF1">
    <property type="entry name" value="YALI0F31295P"/>
    <property type="match status" value="1"/>
</dbReference>
<comment type="caution">
    <text evidence="2">The sequence shown here is derived from an EMBL/GenBank/DDBJ whole genome shotgun (WGS) entry which is preliminary data.</text>
</comment>
<proteinExistence type="predicted"/>
<reference evidence="2" key="1">
    <citation type="submission" date="2022-10" db="EMBL/GenBank/DDBJ databases">
        <title>Culturing micro-colonial fungi from biological soil crusts in the Mojave desert and describing Neophaeococcomyces mojavensis, and introducing the new genera and species Taxawa tesnikishii.</title>
        <authorList>
            <person name="Kurbessoian T."/>
            <person name="Stajich J.E."/>
        </authorList>
    </citation>
    <scope>NUCLEOTIDE SEQUENCE</scope>
    <source>
        <strain evidence="2">TK_41</strain>
    </source>
</reference>
<dbReference type="PANTHER" id="PTHR40642">
    <property type="entry name" value="YALI0F31295P"/>
    <property type="match status" value="1"/>
</dbReference>
<dbReference type="Pfam" id="PF12720">
    <property type="entry name" value="DUF3807"/>
    <property type="match status" value="1"/>
</dbReference>